<evidence type="ECO:0000259" key="2">
    <source>
        <dbReference type="SMART" id="SM00322"/>
    </source>
</evidence>
<dbReference type="InterPro" id="IPR004087">
    <property type="entry name" value="KH_dom"/>
</dbReference>
<dbReference type="SMART" id="SM00322">
    <property type="entry name" value="KH"/>
    <property type="match status" value="1"/>
</dbReference>
<proteinExistence type="predicted"/>
<sequence>MDIAGSAYSHIKLERQWKVNLCQFSRAFKGHVIGKGGYVINDIRQRSGARIISVSIQEEGFTVLGVAEQVACAKRLILQKVHGANLLEISNQTGAEVTRKGKEVHIVSGTEQQREQAKLNIGMRVECSNNDTSYLSDLARAALESFHMIKRERKGNECLEADMWCHFGTAIIRGPNEEEAYEGKWNIGEGIAKFQASAEGNYWKVAFKEGVDIIEDIFKGIYCEKTPGEYLEYMARYDLTFLTPCGYEVRCKVWVAKENAKKKLEDIPIPFSDVKNILDEIHFEDGLTRSRCRGWLVFPSRRYLQADILFPGCEFDCRLTIRGRAGKGVGVIYSITVPFLVSHL</sequence>
<dbReference type="OrthoDB" id="5982948at2759"/>
<dbReference type="AlphaFoldDB" id="A0A9W9YWG3"/>
<dbReference type="Pfam" id="PF00013">
    <property type="entry name" value="KH_1"/>
    <property type="match status" value="1"/>
</dbReference>
<dbReference type="GO" id="GO:0003723">
    <property type="term" value="F:RNA binding"/>
    <property type="evidence" value="ECO:0007669"/>
    <property type="project" value="UniProtKB-UniRule"/>
</dbReference>
<keyword evidence="4" id="KW-1185">Reference proteome</keyword>
<gene>
    <name evidence="3" type="ORF">OS493_034940</name>
</gene>
<name>A0A9W9YWG3_9CNID</name>
<reference evidence="3" key="1">
    <citation type="submission" date="2023-01" db="EMBL/GenBank/DDBJ databases">
        <title>Genome assembly of the deep-sea coral Lophelia pertusa.</title>
        <authorList>
            <person name="Herrera S."/>
            <person name="Cordes E."/>
        </authorList>
    </citation>
    <scope>NUCLEOTIDE SEQUENCE</scope>
    <source>
        <strain evidence="3">USNM1676648</strain>
        <tissue evidence="3">Polyp</tissue>
    </source>
</reference>
<evidence type="ECO:0000313" key="3">
    <source>
        <dbReference type="EMBL" id="KAJ7369994.1"/>
    </source>
</evidence>
<protein>
    <recommendedName>
        <fullName evidence="2">K Homology domain-containing protein</fullName>
    </recommendedName>
</protein>
<dbReference type="SUPFAM" id="SSF54791">
    <property type="entry name" value="Eukaryotic type KH-domain (KH-domain type I)"/>
    <property type="match status" value="1"/>
</dbReference>
<keyword evidence="1" id="KW-0694">RNA-binding</keyword>
<feature type="domain" description="K Homology" evidence="2">
    <location>
        <begin position="15"/>
        <end position="82"/>
    </location>
</feature>
<organism evidence="3 4">
    <name type="scientific">Desmophyllum pertusum</name>
    <dbReference type="NCBI Taxonomy" id="174260"/>
    <lineage>
        <taxon>Eukaryota</taxon>
        <taxon>Metazoa</taxon>
        <taxon>Cnidaria</taxon>
        <taxon>Anthozoa</taxon>
        <taxon>Hexacorallia</taxon>
        <taxon>Scleractinia</taxon>
        <taxon>Caryophylliina</taxon>
        <taxon>Caryophylliidae</taxon>
        <taxon>Desmophyllum</taxon>
    </lineage>
</organism>
<accession>A0A9W9YWG3</accession>
<dbReference type="InterPro" id="IPR036612">
    <property type="entry name" value="KH_dom_type_1_sf"/>
</dbReference>
<dbReference type="EMBL" id="MU826876">
    <property type="protein sequence ID" value="KAJ7369994.1"/>
    <property type="molecule type" value="Genomic_DNA"/>
</dbReference>
<dbReference type="InterPro" id="IPR004088">
    <property type="entry name" value="KH_dom_type_1"/>
</dbReference>
<dbReference type="PROSITE" id="PS50084">
    <property type="entry name" value="KH_TYPE_1"/>
    <property type="match status" value="1"/>
</dbReference>
<dbReference type="Gene3D" id="3.30.1370.10">
    <property type="entry name" value="K Homology domain, type 1"/>
    <property type="match status" value="1"/>
</dbReference>
<comment type="caution">
    <text evidence="3">The sequence shown here is derived from an EMBL/GenBank/DDBJ whole genome shotgun (WGS) entry which is preliminary data.</text>
</comment>
<evidence type="ECO:0000256" key="1">
    <source>
        <dbReference type="PROSITE-ProRule" id="PRU00117"/>
    </source>
</evidence>
<dbReference type="Proteomes" id="UP001163046">
    <property type="component" value="Unassembled WGS sequence"/>
</dbReference>
<evidence type="ECO:0000313" key="4">
    <source>
        <dbReference type="Proteomes" id="UP001163046"/>
    </source>
</evidence>